<gene>
    <name evidence="1" type="ORF">LCPAC201_00900</name>
</gene>
<proteinExistence type="predicted"/>
<name>A0A481Z6N0_9VIRU</name>
<sequence length="293" mass="34569">MDLNRTIKIESAIIDEPTIEKMSKETEEIEQRDRFLSELKYPTRPTREKYIKIVEQHTDPKSLFELSLQILRPVLTGKDLAKLPRDLIEKLKETIFTSFPIKTQIRFLSESKVYAHNIILSHYHYNKKGKLDGECIDYISKIRVKSTNYKNGKKNGMCVVWNDADKQREEKLYVNDVIQSHINYSYRGDVLYVSHFKNGKLEGILEKYLKNTTEFYKNGIIQSRNRYFRNGNLYLKEVFQNGKLIEEHSFYGHDFLDSIGVNKKTFKNGKLVGECRGRMFQGSWVYYSDKKSN</sequence>
<dbReference type="Gene3D" id="2.20.110.10">
    <property type="entry name" value="Histone H3 K4-specific methyltransferase SET7/9 N-terminal domain"/>
    <property type="match status" value="1"/>
</dbReference>
<evidence type="ECO:0000313" key="1">
    <source>
        <dbReference type="EMBL" id="QBK90789.1"/>
    </source>
</evidence>
<protein>
    <recommendedName>
        <fullName evidence="2">MORN repeat protein</fullName>
    </recommendedName>
</protein>
<dbReference type="SUPFAM" id="SSF82185">
    <property type="entry name" value="Histone H3 K4-specific methyltransferase SET7/9 N-terminal domain"/>
    <property type="match status" value="1"/>
</dbReference>
<accession>A0A481Z6N0</accession>
<reference evidence="1" key="1">
    <citation type="journal article" date="2019" name="MBio">
        <title>Virus Genomes from Deep Sea Sediments Expand the Ocean Megavirome and Support Independent Origins of Viral Gigantism.</title>
        <authorList>
            <person name="Backstrom D."/>
            <person name="Yutin N."/>
            <person name="Jorgensen S.L."/>
            <person name="Dharamshi J."/>
            <person name="Homa F."/>
            <person name="Zaremba-Niedwiedzka K."/>
            <person name="Spang A."/>
            <person name="Wolf Y.I."/>
            <person name="Koonin E.V."/>
            <person name="Ettema T.J."/>
        </authorList>
    </citation>
    <scope>NUCLEOTIDE SEQUENCE</scope>
</reference>
<organism evidence="1">
    <name type="scientific">Pithovirus LCPAC201</name>
    <dbReference type="NCBI Taxonomy" id="2506591"/>
    <lineage>
        <taxon>Viruses</taxon>
        <taxon>Pithoviruses</taxon>
    </lineage>
</organism>
<dbReference type="EMBL" id="MK500498">
    <property type="protein sequence ID" value="QBK90789.1"/>
    <property type="molecule type" value="Genomic_DNA"/>
</dbReference>
<evidence type="ECO:0008006" key="2">
    <source>
        <dbReference type="Google" id="ProtNLM"/>
    </source>
</evidence>